<keyword evidence="8" id="KW-1185">Reference proteome</keyword>
<feature type="domain" description="Core-binding (CB)" evidence="6">
    <location>
        <begin position="59"/>
        <end position="150"/>
    </location>
</feature>
<dbReference type="AlphaFoldDB" id="A0A2R8B5R5"/>
<evidence type="ECO:0000256" key="3">
    <source>
        <dbReference type="ARBA" id="ARBA00023172"/>
    </source>
</evidence>
<dbReference type="GO" id="GO:0015074">
    <property type="term" value="P:DNA integration"/>
    <property type="evidence" value="ECO:0007669"/>
    <property type="project" value="UniProtKB-KW"/>
</dbReference>
<dbReference type="RefSeq" id="WP_108852324.1">
    <property type="nucleotide sequence ID" value="NZ_OMOQ01000001.1"/>
</dbReference>
<dbReference type="OrthoDB" id="7510934at2"/>
<evidence type="ECO:0000313" key="7">
    <source>
        <dbReference type="EMBL" id="SPH17934.1"/>
    </source>
</evidence>
<keyword evidence="1" id="KW-0229">DNA integration</keyword>
<dbReference type="GO" id="GO:0006310">
    <property type="term" value="P:DNA recombination"/>
    <property type="evidence" value="ECO:0007669"/>
    <property type="project" value="UniProtKB-KW"/>
</dbReference>
<dbReference type="PROSITE" id="PS51898">
    <property type="entry name" value="TYR_RECOMBINASE"/>
    <property type="match status" value="1"/>
</dbReference>
<dbReference type="InterPro" id="IPR002104">
    <property type="entry name" value="Integrase_catalytic"/>
</dbReference>
<feature type="domain" description="Tyr recombinase" evidence="5">
    <location>
        <begin position="173"/>
        <end position="345"/>
    </location>
</feature>
<evidence type="ECO:0000313" key="8">
    <source>
        <dbReference type="Proteomes" id="UP000244924"/>
    </source>
</evidence>
<organism evidence="7 8">
    <name type="scientific">Albidovulum aquaemixtae</name>
    <dbReference type="NCBI Taxonomy" id="1542388"/>
    <lineage>
        <taxon>Bacteria</taxon>
        <taxon>Pseudomonadati</taxon>
        <taxon>Pseudomonadota</taxon>
        <taxon>Alphaproteobacteria</taxon>
        <taxon>Rhodobacterales</taxon>
        <taxon>Paracoccaceae</taxon>
        <taxon>Albidovulum</taxon>
    </lineage>
</organism>
<sequence length="368" mass="42219">MASITKRANGQWQVKIRRKGWPARSGTFKTKKLAEDWAHRIESEMAAGHFVDRTPSQRTTFGELIGLYLRDVTDKRPGEGSRIAERSRLERFLREEGELCAYAVANLTPEHFEAYRDRRLAHTNRSGKPLSAGTVKRELTLLKRVIDYRKRRLGLLINPLNTDDVARPAVNDERDVRLTREEIARLLEACGEVRNPWLRPFVELGFETGGRRGSLLSLEWKDVDLAGRKLIFRGVKNSRNPDKVIDHTVPLSPRAIAVLQSMPRSVDGRVFPMTPNAFRQAFNRARKKAGLEHFRFHDTRHERVSSLFEAGWSDTTVMTLSGHKDPKSLKRYANLRPDHLADELAKLEKRKLKDNLRSDESGSEGKKR</sequence>
<evidence type="ECO:0000259" key="6">
    <source>
        <dbReference type="PROSITE" id="PS51900"/>
    </source>
</evidence>
<dbReference type="InterPro" id="IPR013762">
    <property type="entry name" value="Integrase-like_cat_sf"/>
</dbReference>
<dbReference type="InterPro" id="IPR050090">
    <property type="entry name" value="Tyrosine_recombinase_XerCD"/>
</dbReference>
<protein>
    <submittedName>
        <fullName evidence="7">Tyrosine recombinase XerC</fullName>
    </submittedName>
</protein>
<evidence type="ECO:0000259" key="5">
    <source>
        <dbReference type="PROSITE" id="PS51898"/>
    </source>
</evidence>
<dbReference type="SUPFAM" id="SSF56349">
    <property type="entry name" value="DNA breaking-rejoining enzymes"/>
    <property type="match status" value="1"/>
</dbReference>
<keyword evidence="2 4" id="KW-0238">DNA-binding</keyword>
<dbReference type="PROSITE" id="PS51900">
    <property type="entry name" value="CB"/>
    <property type="match status" value="1"/>
</dbReference>
<dbReference type="Gene3D" id="1.10.443.10">
    <property type="entry name" value="Intergrase catalytic core"/>
    <property type="match status" value="1"/>
</dbReference>
<evidence type="ECO:0000256" key="1">
    <source>
        <dbReference type="ARBA" id="ARBA00022908"/>
    </source>
</evidence>
<dbReference type="Gene3D" id="1.10.150.130">
    <property type="match status" value="1"/>
</dbReference>
<dbReference type="InterPro" id="IPR044068">
    <property type="entry name" value="CB"/>
</dbReference>
<evidence type="ECO:0000256" key="4">
    <source>
        <dbReference type="PROSITE-ProRule" id="PRU01248"/>
    </source>
</evidence>
<proteinExistence type="predicted"/>
<dbReference type="GO" id="GO:0003677">
    <property type="term" value="F:DNA binding"/>
    <property type="evidence" value="ECO:0007669"/>
    <property type="project" value="UniProtKB-UniRule"/>
</dbReference>
<gene>
    <name evidence="7" type="primary">xerC_1</name>
    <name evidence="7" type="ORF">DEA8626_01462</name>
</gene>
<dbReference type="InterPro" id="IPR010998">
    <property type="entry name" value="Integrase_recombinase_N"/>
</dbReference>
<dbReference type="InterPro" id="IPR011010">
    <property type="entry name" value="DNA_brk_join_enz"/>
</dbReference>
<dbReference type="Pfam" id="PF00589">
    <property type="entry name" value="Phage_integrase"/>
    <property type="match status" value="1"/>
</dbReference>
<dbReference type="Proteomes" id="UP000244924">
    <property type="component" value="Unassembled WGS sequence"/>
</dbReference>
<reference evidence="7 8" key="1">
    <citation type="submission" date="2018-03" db="EMBL/GenBank/DDBJ databases">
        <authorList>
            <person name="Keele B.F."/>
        </authorList>
    </citation>
    <scope>NUCLEOTIDE SEQUENCE [LARGE SCALE GENOMIC DNA]</scope>
    <source>
        <strain evidence="7 8">CECT 8626</strain>
    </source>
</reference>
<dbReference type="CDD" id="cd00796">
    <property type="entry name" value="INT_Rci_Hp1_C"/>
    <property type="match status" value="1"/>
</dbReference>
<name>A0A2R8B5R5_9RHOB</name>
<keyword evidence="3" id="KW-0233">DNA recombination</keyword>
<accession>A0A2R8B5R5</accession>
<dbReference type="PANTHER" id="PTHR30349:SF94">
    <property type="entry name" value="INTEGRASE_RECOMBINASE HI_1414-RELATED"/>
    <property type="match status" value="1"/>
</dbReference>
<dbReference type="PANTHER" id="PTHR30349">
    <property type="entry name" value="PHAGE INTEGRASE-RELATED"/>
    <property type="match status" value="1"/>
</dbReference>
<dbReference type="EMBL" id="OMOQ01000001">
    <property type="protein sequence ID" value="SPH17934.1"/>
    <property type="molecule type" value="Genomic_DNA"/>
</dbReference>
<evidence type="ECO:0000256" key="2">
    <source>
        <dbReference type="ARBA" id="ARBA00023125"/>
    </source>
</evidence>